<sequence>MNAGSIKITLVQRQLREDWNNREYAQVVSDNIRHIADFLCNFELSCRSKIATLSDKVSLLERKVEFLEARVSLYSAFVERLNDSPPLHLTREVVPIISANKAQSRTNMLAVYKEMLVHFIHLLQER</sequence>
<organism evidence="6 7">
    <name type="scientific">Setaria digitata</name>
    <dbReference type="NCBI Taxonomy" id="48799"/>
    <lineage>
        <taxon>Eukaryota</taxon>
        <taxon>Metazoa</taxon>
        <taxon>Ecdysozoa</taxon>
        <taxon>Nematoda</taxon>
        <taxon>Chromadorea</taxon>
        <taxon>Rhabditida</taxon>
        <taxon>Spirurina</taxon>
        <taxon>Spiruromorpha</taxon>
        <taxon>Filarioidea</taxon>
        <taxon>Setariidae</taxon>
        <taxon>Setaria</taxon>
    </lineage>
</organism>
<reference evidence="7" key="1">
    <citation type="submission" date="2022-11" db="UniProtKB">
        <authorList>
            <consortium name="WormBaseParasite"/>
        </authorList>
    </citation>
    <scope>IDENTIFICATION</scope>
</reference>
<evidence type="ECO:0000256" key="2">
    <source>
        <dbReference type="ARBA" id="ARBA00005620"/>
    </source>
</evidence>
<dbReference type="AlphaFoldDB" id="A0A915PNR5"/>
<evidence type="ECO:0000256" key="3">
    <source>
        <dbReference type="ARBA" id="ARBA00022490"/>
    </source>
</evidence>
<dbReference type="GO" id="GO:0007015">
    <property type="term" value="P:actin filament organization"/>
    <property type="evidence" value="ECO:0007669"/>
    <property type="project" value="InterPro"/>
</dbReference>
<dbReference type="GO" id="GO:0044877">
    <property type="term" value="F:protein-containing complex binding"/>
    <property type="evidence" value="ECO:0007669"/>
    <property type="project" value="InterPro"/>
</dbReference>
<protein>
    <submittedName>
        <fullName evidence="7">Uncharacterized protein</fullName>
    </submittedName>
</protein>
<keyword evidence="3" id="KW-0963">Cytoplasm</keyword>
<proteinExistence type="inferred from homology"/>
<evidence type="ECO:0000256" key="4">
    <source>
        <dbReference type="ARBA" id="ARBA00023054"/>
    </source>
</evidence>
<comment type="subcellular location">
    <subcellularLocation>
        <location evidence="1">Cytoplasm</location>
        <location evidence="1">Cytoskeleton</location>
    </subcellularLocation>
</comment>
<evidence type="ECO:0000313" key="6">
    <source>
        <dbReference type="Proteomes" id="UP000887581"/>
    </source>
</evidence>
<dbReference type="GO" id="GO:0048870">
    <property type="term" value="P:cell motility"/>
    <property type="evidence" value="ECO:0007669"/>
    <property type="project" value="TreeGrafter"/>
</dbReference>
<keyword evidence="6" id="KW-1185">Reference proteome</keyword>
<dbReference type="PANTHER" id="PTHR33668">
    <property type="entry name" value="PROTEIN BRICK1"/>
    <property type="match status" value="1"/>
</dbReference>
<accession>A0A915PNR5</accession>
<dbReference type="WBParaSite" id="sdigi.contig172.g5634.t1">
    <property type="protein sequence ID" value="sdigi.contig172.g5634.t1"/>
    <property type="gene ID" value="sdigi.contig172.g5634"/>
</dbReference>
<keyword evidence="4" id="KW-0175">Coiled coil</keyword>
<dbReference type="GO" id="GO:0008064">
    <property type="term" value="P:regulation of actin polymerization or depolymerization"/>
    <property type="evidence" value="ECO:0007669"/>
    <property type="project" value="TreeGrafter"/>
</dbReference>
<keyword evidence="5" id="KW-0206">Cytoskeleton</keyword>
<evidence type="ECO:0000256" key="5">
    <source>
        <dbReference type="ARBA" id="ARBA00023212"/>
    </source>
</evidence>
<dbReference type="Proteomes" id="UP000887581">
    <property type="component" value="Unplaced"/>
</dbReference>
<dbReference type="GO" id="GO:0031209">
    <property type="term" value="C:SCAR complex"/>
    <property type="evidence" value="ECO:0007669"/>
    <property type="project" value="InterPro"/>
</dbReference>
<dbReference type="Gene3D" id="1.20.5.110">
    <property type="match status" value="1"/>
</dbReference>
<dbReference type="GO" id="GO:0005856">
    <property type="term" value="C:cytoskeleton"/>
    <property type="evidence" value="ECO:0007669"/>
    <property type="project" value="UniProtKB-SubCell"/>
</dbReference>
<dbReference type="InterPro" id="IPR033378">
    <property type="entry name" value="BRICK1"/>
</dbReference>
<comment type="similarity">
    <text evidence="2">Belongs to the BRK1 family.</text>
</comment>
<name>A0A915PNR5_9BILA</name>
<dbReference type="PANTHER" id="PTHR33668:SF1">
    <property type="entry name" value="PROTEIN BRICK1"/>
    <property type="match status" value="1"/>
</dbReference>
<evidence type="ECO:0000313" key="7">
    <source>
        <dbReference type="WBParaSite" id="sdigi.contig172.g5634.t1"/>
    </source>
</evidence>
<evidence type="ECO:0000256" key="1">
    <source>
        <dbReference type="ARBA" id="ARBA00004245"/>
    </source>
</evidence>